<dbReference type="OrthoDB" id="9795409at2"/>
<comment type="subcellular location">
    <subcellularLocation>
        <location evidence="2">Cell membrane</location>
        <topology evidence="2">Multi-pass membrane protein</topology>
    </subcellularLocation>
</comment>
<keyword evidence="3" id="KW-0830">Ubiquinone</keyword>
<keyword evidence="2" id="KW-0520">NAD</keyword>
<reference evidence="3 4" key="1">
    <citation type="submission" date="2014-03" db="EMBL/GenBank/DDBJ databases">
        <title>Bradyrhizobium valentinum sp. nov., isolated from effective nodules of Lupinus mariae-josephae, a lupine endemic of basic-lime soils in Eastern Spain.</title>
        <authorList>
            <person name="Duran D."/>
            <person name="Rey L."/>
            <person name="Navarro A."/>
            <person name="Busquets A."/>
            <person name="Imperial J."/>
            <person name="Ruiz-Argueso T."/>
        </authorList>
    </citation>
    <scope>NUCLEOTIDE SEQUENCE [LARGE SCALE GENOMIC DNA]</scope>
    <source>
        <strain evidence="3 4">CCBAU 23086</strain>
    </source>
</reference>
<dbReference type="NCBIfam" id="NF005164">
    <property type="entry name" value="PRK06638.1-4"/>
    <property type="match status" value="1"/>
</dbReference>
<dbReference type="Proteomes" id="UP000051660">
    <property type="component" value="Unassembled WGS sequence"/>
</dbReference>
<dbReference type="AlphaFoldDB" id="A0A0R3N3C5"/>
<feature type="transmembrane region" description="Helical" evidence="2">
    <location>
        <begin position="6"/>
        <end position="25"/>
    </location>
</feature>
<comment type="caution">
    <text evidence="3">The sequence shown here is derived from an EMBL/GenBank/DDBJ whole genome shotgun (WGS) entry which is preliminary data.</text>
</comment>
<feature type="transmembrane region" description="Helical" evidence="2">
    <location>
        <begin position="91"/>
        <end position="115"/>
    </location>
</feature>
<accession>A0A0R3N3C5</accession>
<evidence type="ECO:0000313" key="3">
    <source>
        <dbReference type="EMBL" id="KRR26984.1"/>
    </source>
</evidence>
<keyword evidence="2" id="KW-0874">Quinone</keyword>
<dbReference type="Pfam" id="PF00499">
    <property type="entry name" value="Oxidored_q3"/>
    <property type="match status" value="1"/>
</dbReference>
<evidence type="ECO:0000313" key="4">
    <source>
        <dbReference type="Proteomes" id="UP000051660"/>
    </source>
</evidence>
<dbReference type="EC" id="7.1.1.-" evidence="2"/>
<dbReference type="InterPro" id="IPR001457">
    <property type="entry name" value="NADH_UbQ/plastoQ_OxRdtase_su6"/>
</dbReference>
<evidence type="ECO:0000256" key="1">
    <source>
        <dbReference type="ARBA" id="ARBA00005698"/>
    </source>
</evidence>
<comment type="catalytic activity">
    <reaction evidence="2">
        <text>a quinone + NADH + 5 H(+)(in) = a quinol + NAD(+) + 4 H(+)(out)</text>
        <dbReference type="Rhea" id="RHEA:57888"/>
        <dbReference type="ChEBI" id="CHEBI:15378"/>
        <dbReference type="ChEBI" id="CHEBI:24646"/>
        <dbReference type="ChEBI" id="CHEBI:57540"/>
        <dbReference type="ChEBI" id="CHEBI:57945"/>
        <dbReference type="ChEBI" id="CHEBI:132124"/>
    </reaction>
</comment>
<dbReference type="InterPro" id="IPR042106">
    <property type="entry name" value="Nuo/plastoQ_OxRdtase_6_NuoJ"/>
</dbReference>
<feature type="transmembrane region" description="Helical" evidence="2">
    <location>
        <begin position="57"/>
        <end position="79"/>
    </location>
</feature>
<dbReference type="GO" id="GO:0048038">
    <property type="term" value="F:quinone binding"/>
    <property type="evidence" value="ECO:0007669"/>
    <property type="project" value="UniProtKB-UniRule"/>
</dbReference>
<dbReference type="Gene3D" id="1.20.120.1200">
    <property type="entry name" value="NADH-ubiquinone/plastoquinone oxidoreductase chain 6, subunit NuoJ"/>
    <property type="match status" value="1"/>
</dbReference>
<organism evidence="3 4">
    <name type="scientific">Bradyrhizobium lablabi</name>
    <dbReference type="NCBI Taxonomy" id="722472"/>
    <lineage>
        <taxon>Bacteria</taxon>
        <taxon>Pseudomonadati</taxon>
        <taxon>Pseudomonadota</taxon>
        <taxon>Alphaproteobacteria</taxon>
        <taxon>Hyphomicrobiales</taxon>
        <taxon>Nitrobacteraceae</taxon>
        <taxon>Bradyrhizobium</taxon>
    </lineage>
</organism>
<keyword evidence="2" id="KW-0812">Transmembrane</keyword>
<protein>
    <recommendedName>
        <fullName evidence="2">NADH-quinone oxidoreductase subunit J</fullName>
        <ecNumber evidence="2">7.1.1.-</ecNumber>
    </recommendedName>
</protein>
<name>A0A0R3N3C5_9BRAD</name>
<dbReference type="PANTHER" id="PTHR33269">
    <property type="entry name" value="NADH-UBIQUINONE OXIDOREDUCTASE CHAIN 6"/>
    <property type="match status" value="1"/>
</dbReference>
<keyword evidence="2" id="KW-0472">Membrane</keyword>
<dbReference type="GO" id="GO:0008137">
    <property type="term" value="F:NADH dehydrogenase (ubiquinone) activity"/>
    <property type="evidence" value="ECO:0007669"/>
    <property type="project" value="UniProtKB-UniRule"/>
</dbReference>
<dbReference type="RefSeq" id="WP_057856671.1">
    <property type="nucleotide sequence ID" value="NZ_LLYB01000040.1"/>
</dbReference>
<dbReference type="EMBL" id="LLYB01000040">
    <property type="protein sequence ID" value="KRR26984.1"/>
    <property type="molecule type" value="Genomic_DNA"/>
</dbReference>
<sequence>MILPALFFYLFAGVCVASAVMVIVSRNPVHSVLFLILAFVNASGLFILMGAEFLGMMLIVVYVGAVAVLFLFVIMMLDVDFVELREGFIEYLPIGLVIGGIFVVELLLVVFSWVINPSTAKQITAAIPANVSNTEALGLVLYTKYIHYFQIAGMVLLVAMIGAIVLTLRHKAKVKRQDINVQNARTPELAMAVRKVASGQGLQDSDAAEWVK</sequence>
<gene>
    <name evidence="3" type="ORF">CQ14_33820</name>
</gene>
<proteinExistence type="inferred from homology"/>
<feature type="transmembrane region" description="Helical" evidence="2">
    <location>
        <begin position="32"/>
        <end position="51"/>
    </location>
</feature>
<comment type="function">
    <text evidence="2">NDH-1 shuttles electrons from NADH, via FMN and iron-sulfur (Fe-S) centers, to quinones in the respiratory chain. Couples the redox reaction to proton translocation (for every two electrons transferred, four hydrogen ions are translocated across the cytoplasmic membrane), and thus conserves the redox energy in a proton gradient.</text>
</comment>
<dbReference type="STRING" id="722472.SAMN05444321_6679"/>
<dbReference type="GO" id="GO:0005886">
    <property type="term" value="C:plasma membrane"/>
    <property type="evidence" value="ECO:0007669"/>
    <property type="project" value="UniProtKB-SubCell"/>
</dbReference>
<evidence type="ECO:0000256" key="2">
    <source>
        <dbReference type="RuleBase" id="RU004429"/>
    </source>
</evidence>
<keyword evidence="2" id="KW-1133">Transmembrane helix</keyword>
<keyword evidence="2" id="KW-1003">Cell membrane</keyword>
<dbReference type="PANTHER" id="PTHR33269:SF17">
    <property type="entry name" value="NADH-UBIQUINONE OXIDOREDUCTASE CHAIN 6"/>
    <property type="match status" value="1"/>
</dbReference>
<feature type="transmembrane region" description="Helical" evidence="2">
    <location>
        <begin position="145"/>
        <end position="168"/>
    </location>
</feature>
<comment type="similarity">
    <text evidence="1 2">Belongs to the complex I subunit 6 family.</text>
</comment>